<keyword evidence="3" id="KW-1185">Reference proteome</keyword>
<accession>A0ABT2LNN1</accession>
<name>A0ABT2LNN1_9HYPH</name>
<reference evidence="2 3" key="1">
    <citation type="submission" date="2022-09" db="EMBL/GenBank/DDBJ databases">
        <title>Chelativorans salina sp. nov., a novel slightly halophilic bacterium isolated from a saline lake sediment enrichment.</title>
        <authorList>
            <person name="Gao L."/>
            <person name="Fang B.-Z."/>
            <person name="Li W.-J."/>
        </authorList>
    </citation>
    <scope>NUCLEOTIDE SEQUENCE [LARGE SCALE GENOMIC DNA]</scope>
    <source>
        <strain evidence="2 3">EGI FJ00035</strain>
    </source>
</reference>
<organism evidence="2 3">
    <name type="scientific">Chelativorans salis</name>
    <dbReference type="NCBI Taxonomy" id="2978478"/>
    <lineage>
        <taxon>Bacteria</taxon>
        <taxon>Pseudomonadati</taxon>
        <taxon>Pseudomonadota</taxon>
        <taxon>Alphaproteobacteria</taxon>
        <taxon>Hyphomicrobiales</taxon>
        <taxon>Phyllobacteriaceae</taxon>
        <taxon>Chelativorans</taxon>
    </lineage>
</organism>
<feature type="transmembrane region" description="Helical" evidence="1">
    <location>
        <begin position="68"/>
        <end position="91"/>
    </location>
</feature>
<keyword evidence="1" id="KW-0812">Transmembrane</keyword>
<comment type="caution">
    <text evidence="2">The sequence shown here is derived from an EMBL/GenBank/DDBJ whole genome shotgun (WGS) entry which is preliminary data.</text>
</comment>
<sequence>MRFVLRLLSMFALAVAVIMAVVDATRSIAAGAWKPTPLGQSWQSTSPDTYALVQDAVERTVPMLWEPVVVSILALPGWLIFALLAFLFYAIGHRRQRRSGFPSAAR</sequence>
<proteinExistence type="predicted"/>
<gene>
    <name evidence="2" type="ORF">N5A92_14125</name>
</gene>
<evidence type="ECO:0000313" key="2">
    <source>
        <dbReference type="EMBL" id="MCT7376170.1"/>
    </source>
</evidence>
<protein>
    <submittedName>
        <fullName evidence="2">Uncharacterized protein</fullName>
    </submittedName>
</protein>
<evidence type="ECO:0000256" key="1">
    <source>
        <dbReference type="SAM" id="Phobius"/>
    </source>
</evidence>
<dbReference type="RefSeq" id="WP_260903824.1">
    <property type="nucleotide sequence ID" value="NZ_JAOCZP010000004.1"/>
</dbReference>
<evidence type="ECO:0000313" key="3">
    <source>
        <dbReference type="Proteomes" id="UP001320831"/>
    </source>
</evidence>
<dbReference type="Proteomes" id="UP001320831">
    <property type="component" value="Unassembled WGS sequence"/>
</dbReference>
<keyword evidence="1" id="KW-1133">Transmembrane helix</keyword>
<dbReference type="EMBL" id="JAOCZP010000004">
    <property type="protein sequence ID" value="MCT7376170.1"/>
    <property type="molecule type" value="Genomic_DNA"/>
</dbReference>
<keyword evidence="1" id="KW-0472">Membrane</keyword>